<feature type="region of interest" description="Disordered" evidence="1">
    <location>
        <begin position="1"/>
        <end position="22"/>
    </location>
</feature>
<dbReference type="AlphaFoldDB" id="A0AAV7PGH9"/>
<evidence type="ECO:0000313" key="2">
    <source>
        <dbReference type="EMBL" id="KAJ1126175.1"/>
    </source>
</evidence>
<dbReference type="Proteomes" id="UP001066276">
    <property type="component" value="Chromosome 7"/>
</dbReference>
<accession>A0AAV7PGH9</accession>
<reference evidence="2" key="1">
    <citation type="journal article" date="2022" name="bioRxiv">
        <title>Sequencing and chromosome-scale assembly of the giantPleurodeles waltlgenome.</title>
        <authorList>
            <person name="Brown T."/>
            <person name="Elewa A."/>
            <person name="Iarovenko S."/>
            <person name="Subramanian E."/>
            <person name="Araus A.J."/>
            <person name="Petzold A."/>
            <person name="Susuki M."/>
            <person name="Suzuki K.-i.T."/>
            <person name="Hayashi T."/>
            <person name="Toyoda A."/>
            <person name="Oliveira C."/>
            <person name="Osipova E."/>
            <person name="Leigh N.D."/>
            <person name="Simon A."/>
            <person name="Yun M.H."/>
        </authorList>
    </citation>
    <scope>NUCLEOTIDE SEQUENCE</scope>
    <source>
        <strain evidence="2">20211129_DDA</strain>
        <tissue evidence="2">Liver</tissue>
    </source>
</reference>
<name>A0AAV7PGH9_PLEWA</name>
<keyword evidence="3" id="KW-1185">Reference proteome</keyword>
<comment type="caution">
    <text evidence="2">The sequence shown here is derived from an EMBL/GenBank/DDBJ whole genome shotgun (WGS) entry which is preliminary data.</text>
</comment>
<feature type="non-terminal residue" evidence="2">
    <location>
        <position position="97"/>
    </location>
</feature>
<evidence type="ECO:0000313" key="3">
    <source>
        <dbReference type="Proteomes" id="UP001066276"/>
    </source>
</evidence>
<gene>
    <name evidence="2" type="ORF">NDU88_004583</name>
</gene>
<feature type="non-terminal residue" evidence="2">
    <location>
        <position position="1"/>
    </location>
</feature>
<protein>
    <submittedName>
        <fullName evidence="2">Uncharacterized protein</fullName>
    </submittedName>
</protein>
<evidence type="ECO:0000256" key="1">
    <source>
        <dbReference type="SAM" id="MobiDB-lite"/>
    </source>
</evidence>
<proteinExistence type="predicted"/>
<sequence>VIPRRLRPPTQRTSRTSNAKDQSDKYLCIRAPLSEFTPTTVPPCPKPSQAEPSLGICHTCTQVPPCSLCSQMPSGFDQFSVQGYQPDQQHCTWTHQG</sequence>
<feature type="compositionally biased region" description="Polar residues" evidence="1">
    <location>
        <begin position="10"/>
        <end position="20"/>
    </location>
</feature>
<dbReference type="EMBL" id="JANPWB010000011">
    <property type="protein sequence ID" value="KAJ1126175.1"/>
    <property type="molecule type" value="Genomic_DNA"/>
</dbReference>
<organism evidence="2 3">
    <name type="scientific">Pleurodeles waltl</name>
    <name type="common">Iberian ribbed newt</name>
    <dbReference type="NCBI Taxonomy" id="8319"/>
    <lineage>
        <taxon>Eukaryota</taxon>
        <taxon>Metazoa</taxon>
        <taxon>Chordata</taxon>
        <taxon>Craniata</taxon>
        <taxon>Vertebrata</taxon>
        <taxon>Euteleostomi</taxon>
        <taxon>Amphibia</taxon>
        <taxon>Batrachia</taxon>
        <taxon>Caudata</taxon>
        <taxon>Salamandroidea</taxon>
        <taxon>Salamandridae</taxon>
        <taxon>Pleurodelinae</taxon>
        <taxon>Pleurodeles</taxon>
    </lineage>
</organism>